<evidence type="ECO:0000256" key="1">
    <source>
        <dbReference type="SAM" id="MobiDB-lite"/>
    </source>
</evidence>
<feature type="compositionally biased region" description="Polar residues" evidence="1">
    <location>
        <begin position="155"/>
        <end position="164"/>
    </location>
</feature>
<accession>A0A424W3K8</accession>
<dbReference type="RefSeq" id="WP_118935038.1">
    <property type="nucleotide sequence ID" value="NZ_CP061008.1"/>
</dbReference>
<organism evidence="2 3">
    <name type="scientific">Alcaligenes xylosoxydans xylosoxydans</name>
    <name type="common">Achromobacter xylosoxidans</name>
    <dbReference type="NCBI Taxonomy" id="85698"/>
    <lineage>
        <taxon>Bacteria</taxon>
        <taxon>Pseudomonadati</taxon>
        <taxon>Pseudomonadota</taxon>
        <taxon>Betaproteobacteria</taxon>
        <taxon>Burkholderiales</taxon>
        <taxon>Alcaligenaceae</taxon>
        <taxon>Achromobacter</taxon>
    </lineage>
</organism>
<dbReference type="AlphaFoldDB" id="A0A424W3K8"/>
<proteinExistence type="predicted"/>
<dbReference type="OrthoDB" id="8657133at2"/>
<evidence type="ECO:0000313" key="2">
    <source>
        <dbReference type="EMBL" id="RPJ87872.1"/>
    </source>
</evidence>
<name>A0A424W3K8_ALCXX</name>
<reference evidence="2 3" key="1">
    <citation type="submission" date="2018-08" db="EMBL/GenBank/DDBJ databases">
        <title>Achromobacter xylosoxidans Genome sequencing and assembly.</title>
        <authorList>
            <person name="Wang R."/>
            <person name="Rensing C."/>
            <person name="Li Y."/>
        </authorList>
    </citation>
    <scope>NUCLEOTIDE SEQUENCE [LARGE SCALE GENOMIC DNA]</scope>
    <source>
        <strain evidence="2 3">GD003A</strain>
    </source>
</reference>
<comment type="caution">
    <text evidence="2">The sequence shown here is derived from an EMBL/GenBank/DDBJ whole genome shotgun (WGS) entry which is preliminary data.</text>
</comment>
<evidence type="ECO:0000313" key="3">
    <source>
        <dbReference type="Proteomes" id="UP000285324"/>
    </source>
</evidence>
<feature type="region of interest" description="Disordered" evidence="1">
    <location>
        <begin position="144"/>
        <end position="164"/>
    </location>
</feature>
<gene>
    <name evidence="2" type="ORF">DY367_30695</name>
</gene>
<evidence type="ECO:0008006" key="4">
    <source>
        <dbReference type="Google" id="ProtNLM"/>
    </source>
</evidence>
<dbReference type="EMBL" id="QVXO01000095">
    <property type="protein sequence ID" value="RPJ87872.1"/>
    <property type="molecule type" value="Genomic_DNA"/>
</dbReference>
<sequence length="164" mass="17755">MKSKRLWPWTVLILALVAVGAIVGPPVYRWAYVALLPPLLICEARNDTDTDIGYRLEDSSGAFPGDRVARASGAPGGPLSGACIYGPDSRSKPVQVVWGAINGSEKQYPHSAELKVPRPGNAAVLLLRFTAPDRVQARFATEKEMPEPMDAPESVWNSGDWVSQ</sequence>
<dbReference type="Proteomes" id="UP000285324">
    <property type="component" value="Unassembled WGS sequence"/>
</dbReference>
<protein>
    <recommendedName>
        <fullName evidence="4">DUF3304 domain-containing protein</fullName>
    </recommendedName>
</protein>